<dbReference type="Proteomes" id="UP001179121">
    <property type="component" value="Chromosome"/>
</dbReference>
<dbReference type="KEGG" id="nti:DNFV4_00045"/>
<proteinExistence type="predicted"/>
<protein>
    <submittedName>
        <fullName evidence="1">Integron gene cassette protein</fullName>
    </submittedName>
</protein>
<accession>A0AA86K3H8</accession>
<gene>
    <name evidence="1" type="ORF">DNFV4_00045</name>
</gene>
<keyword evidence="2" id="KW-1185">Reference proteome</keyword>
<evidence type="ECO:0000313" key="2">
    <source>
        <dbReference type="Proteomes" id="UP001179121"/>
    </source>
</evidence>
<organism evidence="1 2">
    <name type="scientific">Nitrospira tepida</name>
    <dbReference type="NCBI Taxonomy" id="2973512"/>
    <lineage>
        <taxon>Bacteria</taxon>
        <taxon>Pseudomonadati</taxon>
        <taxon>Nitrospirota</taxon>
        <taxon>Nitrospiria</taxon>
        <taxon>Nitrospirales</taxon>
        <taxon>Nitrospiraceae</taxon>
        <taxon>Nitrospira</taxon>
    </lineage>
</organism>
<dbReference type="AlphaFoldDB" id="A0AA86K3H8"/>
<reference evidence="1" key="1">
    <citation type="submission" date="2022-10" db="EMBL/GenBank/DDBJ databases">
        <authorList>
            <person name="Koch H."/>
        </authorList>
    </citation>
    <scope>NUCLEOTIDE SEQUENCE</scope>
    <source>
        <strain evidence="1">DNF</strain>
    </source>
</reference>
<sequence>MRQKFVIDGRMYYYHDSNWYDEKTQIQIPVIEANKVNALVREYPELLAAIAAEERKEQVERHELRLKDLGGGYRGSGPSTRWSHRWAHCWACHHPLDSAVDPECSVCHWILCRCGACGCGYCYYGWHAA</sequence>
<evidence type="ECO:0000313" key="1">
    <source>
        <dbReference type="EMBL" id="CAI4029627.1"/>
    </source>
</evidence>
<dbReference type="EMBL" id="OX365700">
    <property type="protein sequence ID" value="CAI4029627.1"/>
    <property type="molecule type" value="Genomic_DNA"/>
</dbReference>
<name>A0AA86K3H8_9BACT</name>
<dbReference type="RefSeq" id="WP_289266665.1">
    <property type="nucleotide sequence ID" value="NZ_OX365700.1"/>
</dbReference>